<dbReference type="AlphaFoldDB" id="A0AAP0K939"/>
<feature type="domain" description="Phytocyanin" evidence="5">
    <location>
        <begin position="23"/>
        <end position="125"/>
    </location>
</feature>
<feature type="transmembrane region" description="Helical" evidence="3">
    <location>
        <begin position="161"/>
        <end position="181"/>
    </location>
</feature>
<keyword evidence="3" id="KW-1133">Transmembrane helix</keyword>
<proteinExistence type="predicted"/>
<dbReference type="Pfam" id="PF02298">
    <property type="entry name" value="Cu_bind_like"/>
    <property type="match status" value="1"/>
</dbReference>
<organism evidence="6 7">
    <name type="scientific">Stephania cephalantha</name>
    <dbReference type="NCBI Taxonomy" id="152367"/>
    <lineage>
        <taxon>Eukaryota</taxon>
        <taxon>Viridiplantae</taxon>
        <taxon>Streptophyta</taxon>
        <taxon>Embryophyta</taxon>
        <taxon>Tracheophyta</taxon>
        <taxon>Spermatophyta</taxon>
        <taxon>Magnoliopsida</taxon>
        <taxon>Ranunculales</taxon>
        <taxon>Menispermaceae</taxon>
        <taxon>Menispermoideae</taxon>
        <taxon>Cissampelideae</taxon>
        <taxon>Stephania</taxon>
    </lineage>
</organism>
<accession>A0AAP0K939</accession>
<gene>
    <name evidence="6" type="ORF">Scep_006075</name>
</gene>
<dbReference type="PANTHER" id="PTHR33021:SF264">
    <property type="entry name" value="OS05G0570900 PROTEIN"/>
    <property type="match status" value="1"/>
</dbReference>
<dbReference type="Proteomes" id="UP001419268">
    <property type="component" value="Unassembled WGS sequence"/>
</dbReference>
<dbReference type="FunFam" id="2.60.40.420:FF:000034">
    <property type="entry name" value="Cupredoxin superfamily protein"/>
    <property type="match status" value="1"/>
</dbReference>
<dbReference type="PANTHER" id="PTHR33021">
    <property type="entry name" value="BLUE COPPER PROTEIN"/>
    <property type="match status" value="1"/>
</dbReference>
<dbReference type="EMBL" id="JBBNAG010000003">
    <property type="protein sequence ID" value="KAK9147318.1"/>
    <property type="molecule type" value="Genomic_DNA"/>
</dbReference>
<evidence type="ECO:0000313" key="6">
    <source>
        <dbReference type="EMBL" id="KAK9147318.1"/>
    </source>
</evidence>
<dbReference type="GO" id="GO:0009055">
    <property type="term" value="F:electron transfer activity"/>
    <property type="evidence" value="ECO:0007669"/>
    <property type="project" value="InterPro"/>
</dbReference>
<dbReference type="InterPro" id="IPR003245">
    <property type="entry name" value="Phytocyanin_dom"/>
</dbReference>
<evidence type="ECO:0000256" key="3">
    <source>
        <dbReference type="SAM" id="Phobius"/>
    </source>
</evidence>
<protein>
    <recommendedName>
        <fullName evidence="5">Phytocyanin domain-containing protein</fullName>
    </recommendedName>
</protein>
<keyword evidence="3" id="KW-0812">Transmembrane</keyword>
<dbReference type="PROSITE" id="PS51485">
    <property type="entry name" value="PHYTOCYANIN"/>
    <property type="match status" value="1"/>
</dbReference>
<dbReference type="GO" id="GO:0005886">
    <property type="term" value="C:plasma membrane"/>
    <property type="evidence" value="ECO:0007669"/>
    <property type="project" value="TreeGrafter"/>
</dbReference>
<evidence type="ECO:0000259" key="5">
    <source>
        <dbReference type="PROSITE" id="PS51485"/>
    </source>
</evidence>
<dbReference type="SUPFAM" id="SSF49503">
    <property type="entry name" value="Cupredoxins"/>
    <property type="match status" value="1"/>
</dbReference>
<feature type="signal peptide" evidence="4">
    <location>
        <begin position="1"/>
        <end position="21"/>
    </location>
</feature>
<evidence type="ECO:0000313" key="7">
    <source>
        <dbReference type="Proteomes" id="UP001419268"/>
    </source>
</evidence>
<keyword evidence="4" id="KW-0732">Signal</keyword>
<evidence type="ECO:0000256" key="4">
    <source>
        <dbReference type="SAM" id="SignalP"/>
    </source>
</evidence>
<comment type="caution">
    <text evidence="6">The sequence shown here is derived from an EMBL/GenBank/DDBJ whole genome shotgun (WGS) entry which is preliminary data.</text>
</comment>
<keyword evidence="7" id="KW-1185">Reference proteome</keyword>
<dbReference type="InterPro" id="IPR039391">
    <property type="entry name" value="Phytocyanin-like"/>
</dbReference>
<name>A0AAP0K939_9MAGN</name>
<keyword evidence="1" id="KW-1015">Disulfide bond</keyword>
<dbReference type="InterPro" id="IPR008972">
    <property type="entry name" value="Cupredoxin"/>
</dbReference>
<evidence type="ECO:0000256" key="2">
    <source>
        <dbReference type="ARBA" id="ARBA00023180"/>
    </source>
</evidence>
<dbReference type="CDD" id="cd13920">
    <property type="entry name" value="Stellacyanin"/>
    <property type="match status" value="1"/>
</dbReference>
<evidence type="ECO:0000256" key="1">
    <source>
        <dbReference type="ARBA" id="ARBA00023157"/>
    </source>
</evidence>
<reference evidence="6 7" key="1">
    <citation type="submission" date="2024-01" db="EMBL/GenBank/DDBJ databases">
        <title>Genome assemblies of Stephania.</title>
        <authorList>
            <person name="Yang L."/>
        </authorList>
    </citation>
    <scope>NUCLEOTIDE SEQUENCE [LARGE SCALE GENOMIC DNA]</scope>
    <source>
        <strain evidence="6">JXDWG</strain>
        <tissue evidence="6">Leaf</tissue>
    </source>
</reference>
<sequence>MNMAKMYVCLLFFITLAGSVASMDHIVGGSQGWAYTPNPTYYQDWVKPRTFGVGDKLVFPFRTGVYNVIEVDKEEFDACTQHKPIEMYARGPLVLNLTEPGERFFYDGVGTHCEAGTKIAIKVGNGPGSSGMNFTKMSDSAAVGGGGAAATPAAAPSSSGALIPEFGLVGAGLVALLVSLLL</sequence>
<keyword evidence="2" id="KW-0325">Glycoprotein</keyword>
<feature type="chain" id="PRO_5043004332" description="Phytocyanin domain-containing protein" evidence="4">
    <location>
        <begin position="22"/>
        <end position="182"/>
    </location>
</feature>
<keyword evidence="3" id="KW-0472">Membrane</keyword>
<dbReference type="Gene3D" id="2.60.40.420">
    <property type="entry name" value="Cupredoxins - blue copper proteins"/>
    <property type="match status" value="1"/>
</dbReference>